<evidence type="ECO:0000313" key="4">
    <source>
        <dbReference type="Proteomes" id="UP000198940"/>
    </source>
</evidence>
<sequence>MQKSTVFSKNLFMGKVALVEFNSYHDECLYSQIKFLTDSGHTVTLVISEQIHERASEYVRLAEEVIIFQRSSQKNLFKRIAFTLGLSRFFRKKKMETLIFNTASSRLEVILLSHLLKRKTKLFGILHNLKKVNHSFSQKLINKAIKKFFVLNDFLLDSVKLEDSSLKLGAFYPIFFPAYDSTAPAKPKEEIWVSIPGKLDFERRDYFLVAEALEKTQAKSNLKILILGSTNTNDPKGQEFLDHIKTHDLQDNFITFDAFLDNDTFHDYIKKSDYILIPLDSVGDNYAKYKIMGCYNQAFGYKKTLISPIGLEHIPDMESHSIFFNGADGLSEIFAKMSNGKSDKKEYVSKKWDFAEQKNSYITFLESN</sequence>
<evidence type="ECO:0000313" key="1">
    <source>
        <dbReference type="EMBL" id="SFB77157.1"/>
    </source>
</evidence>
<dbReference type="SUPFAM" id="SSF53756">
    <property type="entry name" value="UDP-Glycosyltransferase/glycogen phosphorylase"/>
    <property type="match status" value="1"/>
</dbReference>
<dbReference type="Proteomes" id="UP000184031">
    <property type="component" value="Unassembled WGS sequence"/>
</dbReference>
<dbReference type="EMBL" id="FOKU01000002">
    <property type="protein sequence ID" value="SFB77157.1"/>
    <property type="molecule type" value="Genomic_DNA"/>
</dbReference>
<keyword evidence="4" id="KW-1185">Reference proteome</keyword>
<comment type="caution">
    <text evidence="2">The sequence shown here is derived from an EMBL/GenBank/DDBJ whole genome shotgun (WGS) entry which is preliminary data.</text>
</comment>
<dbReference type="AlphaFoldDB" id="A0A1M6RZE2"/>
<dbReference type="EMBL" id="FRAT01000002">
    <property type="protein sequence ID" value="SHK37708.1"/>
    <property type="molecule type" value="Genomic_DNA"/>
</dbReference>
<accession>A0A1M6RZE2</accession>
<gene>
    <name evidence="1" type="ORF">SAMN04487891_102250</name>
    <name evidence="2" type="ORF">SAMN05216293_0929</name>
</gene>
<name>A0A1M6RZE2_9FLAO</name>
<evidence type="ECO:0000313" key="2">
    <source>
        <dbReference type="EMBL" id="SHK37708.1"/>
    </source>
</evidence>
<protein>
    <submittedName>
        <fullName evidence="2">Uncharacterized protein</fullName>
    </submittedName>
</protein>
<dbReference type="STRING" id="1055723.SAMN05216293_0929"/>
<reference evidence="2 3" key="1">
    <citation type="submission" date="2016-11" db="EMBL/GenBank/DDBJ databases">
        <authorList>
            <person name="Varghese N."/>
            <person name="Submissions S."/>
        </authorList>
    </citation>
    <scope>NUCLEOTIDE SEQUENCE [LARGE SCALE GENOMIC DNA]</scope>
    <source>
        <strain evidence="2 3">CGMCC 1.12174</strain>
        <strain evidence="1 4">DSM 26351</strain>
    </source>
</reference>
<evidence type="ECO:0000313" key="3">
    <source>
        <dbReference type="Proteomes" id="UP000184031"/>
    </source>
</evidence>
<proteinExistence type="predicted"/>
<organism evidence="2 3">
    <name type="scientific">Flagellimonas taeanensis</name>
    <dbReference type="NCBI Taxonomy" id="1005926"/>
    <lineage>
        <taxon>Bacteria</taxon>
        <taxon>Pseudomonadati</taxon>
        <taxon>Bacteroidota</taxon>
        <taxon>Flavobacteriia</taxon>
        <taxon>Flavobacteriales</taxon>
        <taxon>Flavobacteriaceae</taxon>
        <taxon>Flagellimonas</taxon>
    </lineage>
</organism>
<dbReference type="Proteomes" id="UP000198940">
    <property type="component" value="Unassembled WGS sequence"/>
</dbReference>